<evidence type="ECO:0000259" key="10">
    <source>
        <dbReference type="Pfam" id="PF22366"/>
    </source>
</evidence>
<dbReference type="GO" id="GO:0050136">
    <property type="term" value="F:NADH dehydrogenase (quinone) (non-electrogenic) activity"/>
    <property type="evidence" value="ECO:0007669"/>
    <property type="project" value="UniProtKB-EC"/>
</dbReference>
<dbReference type="PRINTS" id="PR00411">
    <property type="entry name" value="PNDRDTASEI"/>
</dbReference>
<evidence type="ECO:0000259" key="9">
    <source>
        <dbReference type="Pfam" id="PF07992"/>
    </source>
</evidence>
<dbReference type="InterPro" id="IPR045024">
    <property type="entry name" value="NDH-2"/>
</dbReference>
<dbReference type="EMBL" id="FONY01000061">
    <property type="protein sequence ID" value="SFF57054.1"/>
    <property type="molecule type" value="Genomic_DNA"/>
</dbReference>
<keyword evidence="7" id="KW-0520">NAD</keyword>
<proteinExistence type="inferred from homology"/>
<dbReference type="Pfam" id="PF07992">
    <property type="entry name" value="Pyr_redox_2"/>
    <property type="match status" value="1"/>
</dbReference>
<feature type="domain" description="External alternative NADH-ubiquinone oxidoreductase-like C-terminal" evidence="10">
    <location>
        <begin position="366"/>
        <end position="421"/>
    </location>
</feature>
<dbReference type="Gene3D" id="3.50.50.100">
    <property type="match status" value="1"/>
</dbReference>
<evidence type="ECO:0000256" key="2">
    <source>
        <dbReference type="ARBA" id="ARBA00012637"/>
    </source>
</evidence>
<dbReference type="PANTHER" id="PTHR43706:SF47">
    <property type="entry name" value="EXTERNAL NADH-UBIQUINONE OXIDOREDUCTASE 1, MITOCHONDRIAL-RELATED"/>
    <property type="match status" value="1"/>
</dbReference>
<dbReference type="STRING" id="1003.SAMN04488541_10614"/>
<dbReference type="AlphaFoldDB" id="A0A1I2JR45"/>
<keyword evidence="4" id="KW-0274">FAD</keyword>
<keyword evidence="6" id="KW-0560">Oxidoreductase</keyword>
<accession>A0A1I2JR45</accession>
<dbReference type="InterPro" id="IPR036188">
    <property type="entry name" value="FAD/NAD-bd_sf"/>
</dbReference>
<organism evidence="11 12">
    <name type="scientific">Thermoflexibacter ruber</name>
    <dbReference type="NCBI Taxonomy" id="1003"/>
    <lineage>
        <taxon>Bacteria</taxon>
        <taxon>Pseudomonadati</taxon>
        <taxon>Bacteroidota</taxon>
        <taxon>Cytophagia</taxon>
        <taxon>Cytophagales</taxon>
        <taxon>Thermoflexibacteraceae</taxon>
        <taxon>Thermoflexibacter</taxon>
    </lineage>
</organism>
<evidence type="ECO:0000256" key="7">
    <source>
        <dbReference type="ARBA" id="ARBA00023027"/>
    </source>
</evidence>
<keyword evidence="5" id="KW-0809">Transit peptide</keyword>
<evidence type="ECO:0000313" key="11">
    <source>
        <dbReference type="EMBL" id="SFF57054.1"/>
    </source>
</evidence>
<evidence type="ECO:0000256" key="8">
    <source>
        <dbReference type="ARBA" id="ARBA00047599"/>
    </source>
</evidence>
<evidence type="ECO:0000256" key="3">
    <source>
        <dbReference type="ARBA" id="ARBA00022630"/>
    </source>
</evidence>
<dbReference type="Proteomes" id="UP000199513">
    <property type="component" value="Unassembled WGS sequence"/>
</dbReference>
<evidence type="ECO:0000256" key="5">
    <source>
        <dbReference type="ARBA" id="ARBA00022946"/>
    </source>
</evidence>
<dbReference type="EC" id="1.6.5.9" evidence="2"/>
<dbReference type="RefSeq" id="WP_221407724.1">
    <property type="nucleotide sequence ID" value="NZ_FONY01000061.1"/>
</dbReference>
<reference evidence="11 12" key="1">
    <citation type="submission" date="2016-10" db="EMBL/GenBank/DDBJ databases">
        <authorList>
            <person name="de Groot N.N."/>
        </authorList>
    </citation>
    <scope>NUCLEOTIDE SEQUENCE [LARGE SCALE GENOMIC DNA]</scope>
    <source>
        <strain>GEY</strain>
        <strain evidence="12">DSM 9560</strain>
    </source>
</reference>
<dbReference type="SUPFAM" id="SSF51905">
    <property type="entry name" value="FAD/NAD(P)-binding domain"/>
    <property type="match status" value="1"/>
</dbReference>
<gene>
    <name evidence="11" type="ORF">SAMN04488541_10614</name>
</gene>
<protein>
    <recommendedName>
        <fullName evidence="2">NADH:ubiquinone reductase (non-electrogenic)</fullName>
        <ecNumber evidence="2">1.6.5.9</ecNumber>
    </recommendedName>
</protein>
<keyword evidence="3" id="KW-0285">Flavoprotein</keyword>
<evidence type="ECO:0000256" key="4">
    <source>
        <dbReference type="ARBA" id="ARBA00022827"/>
    </source>
</evidence>
<dbReference type="InterPro" id="IPR023753">
    <property type="entry name" value="FAD/NAD-binding_dom"/>
</dbReference>
<keyword evidence="12" id="KW-1185">Reference proteome</keyword>
<sequence length="448" mass="50862">MPYQDLQIHGAVAMHIPELNIPRVVIIGGGFAGLNLAKRLLGKGLQIVMLDRYNYHTFQPLLYQVATAGLEPDSIAGPLRKLFKEEENFFFRLALVQKIIPESNTIETSIGNLTYDYLVIATGAKTNYFGNEKIANAVFPMKQLPQALDLRSHILQNFEKATLVKDYDEKQSLMDFVIVGGGPTGVELAGALGELKLHVLPLDYPELDFRQMDIHLIDGNDRLLKGMSEVASKKALKYLERFSVNVWLNTTVTDYDGREVTLSNGKKIITRTVIWAAGIIGNLIEGIPKEAITRGNRILTNEYNQVVGFENIFAIGDIAFTKSEKYPNGHPQVAQVAIQQGKTLAKNLISMIKKKGKMKPFEYKDLGSMATVGRNRAVVDLPKWKFQGMFAWFVWLFVHLIAIVGFRNKIIILLNWFWNYFTYDRATRLIIRPFFREKMQNMSDSYFK</sequence>
<feature type="domain" description="FAD/NAD(P)-binding" evidence="9">
    <location>
        <begin position="23"/>
        <end position="341"/>
    </location>
</feature>
<dbReference type="PRINTS" id="PR00368">
    <property type="entry name" value="FADPNR"/>
</dbReference>
<dbReference type="InterPro" id="IPR054585">
    <property type="entry name" value="NDH2-like_C"/>
</dbReference>
<evidence type="ECO:0000256" key="6">
    <source>
        <dbReference type="ARBA" id="ARBA00023002"/>
    </source>
</evidence>
<name>A0A1I2JR45_9BACT</name>
<evidence type="ECO:0000256" key="1">
    <source>
        <dbReference type="ARBA" id="ARBA00005272"/>
    </source>
</evidence>
<evidence type="ECO:0000313" key="12">
    <source>
        <dbReference type="Proteomes" id="UP000199513"/>
    </source>
</evidence>
<dbReference type="PANTHER" id="PTHR43706">
    <property type="entry name" value="NADH DEHYDROGENASE"/>
    <property type="match status" value="1"/>
</dbReference>
<dbReference type="Pfam" id="PF22366">
    <property type="entry name" value="NDH2_C"/>
    <property type="match status" value="1"/>
</dbReference>
<comment type="catalytic activity">
    <reaction evidence="8">
        <text>a quinone + NADH + H(+) = a quinol + NAD(+)</text>
        <dbReference type="Rhea" id="RHEA:46160"/>
        <dbReference type="ChEBI" id="CHEBI:15378"/>
        <dbReference type="ChEBI" id="CHEBI:24646"/>
        <dbReference type="ChEBI" id="CHEBI:57540"/>
        <dbReference type="ChEBI" id="CHEBI:57945"/>
        <dbReference type="ChEBI" id="CHEBI:132124"/>
        <dbReference type="EC" id="1.6.5.9"/>
    </reaction>
</comment>
<comment type="similarity">
    <text evidence="1">Belongs to the NADH dehydrogenase family.</text>
</comment>